<gene>
    <name evidence="1" type="ORF">MENTE1834_LOCUS38529</name>
</gene>
<keyword evidence="2" id="KW-1185">Reference proteome</keyword>
<comment type="caution">
    <text evidence="1">The sequence shown here is derived from an EMBL/GenBank/DDBJ whole genome shotgun (WGS) entry which is preliminary data.</text>
</comment>
<evidence type="ECO:0000313" key="2">
    <source>
        <dbReference type="Proteomes" id="UP001497535"/>
    </source>
</evidence>
<sequence>MAVDGIITKIKKFKSGHNLLKNKLCTPEEVKNCLKNGGDEEKNQIDLEKAARPEETPEKNKNAKKGIKRTLQKLCVCFGEPSTSHDKYPSAEDEHSLPPPKQSKNIQTDVQYKELINLVIDCKVFIRDLHSEGGEGSLIDIFSFMENHSEMKDLKKILELTKIQTEKLDQAIFKRIYEEHKKESKSKRAIVQGAGPVGLYATYKLFMGVNVTLVNDRSEKYIRNRVVFFDRKWMSQLRFFLGTEFDKLFIDNENGEKSLGMILDEDIGFVNIKHMETFLKERLKNLSKYINEKEKARIDQAIQHEITEEIQQDNQQGKSFLNLIYNTAVLDINTNNEKPLAILGAPEKRLESFDYGHLKQILTNYKGMIELGETIGIPFDLFFCAGGARDQIRTKFIG</sequence>
<organism evidence="1 2">
    <name type="scientific">Meloidogyne enterolobii</name>
    <name type="common">Root-knot nematode worm</name>
    <name type="synonym">Meloidogyne mayaguensis</name>
    <dbReference type="NCBI Taxonomy" id="390850"/>
    <lineage>
        <taxon>Eukaryota</taxon>
        <taxon>Metazoa</taxon>
        <taxon>Ecdysozoa</taxon>
        <taxon>Nematoda</taxon>
        <taxon>Chromadorea</taxon>
        <taxon>Rhabditida</taxon>
        <taxon>Tylenchina</taxon>
        <taxon>Tylenchomorpha</taxon>
        <taxon>Tylenchoidea</taxon>
        <taxon>Meloidogynidae</taxon>
        <taxon>Meloidogyninae</taxon>
        <taxon>Meloidogyne</taxon>
    </lineage>
</organism>
<dbReference type="Proteomes" id="UP001497535">
    <property type="component" value="Unassembled WGS sequence"/>
</dbReference>
<name>A0ACB1AKX0_MELEN</name>
<accession>A0ACB1AKX0</accession>
<proteinExistence type="predicted"/>
<dbReference type="EMBL" id="CAVMJV010000083">
    <property type="protein sequence ID" value="CAK5090728.1"/>
    <property type="molecule type" value="Genomic_DNA"/>
</dbReference>
<protein>
    <submittedName>
        <fullName evidence="1">Uncharacterized protein</fullName>
    </submittedName>
</protein>
<evidence type="ECO:0000313" key="1">
    <source>
        <dbReference type="EMBL" id="CAK5090728.1"/>
    </source>
</evidence>
<reference evidence="1" key="1">
    <citation type="submission" date="2023-11" db="EMBL/GenBank/DDBJ databases">
        <authorList>
            <person name="Poullet M."/>
        </authorList>
    </citation>
    <scope>NUCLEOTIDE SEQUENCE</scope>
    <source>
        <strain evidence="1">E1834</strain>
    </source>
</reference>